<dbReference type="PANTHER" id="PTHR45724">
    <property type="entry name" value="AQUAPORIN NIP2-1"/>
    <property type="match status" value="1"/>
</dbReference>
<comment type="subcellular location">
    <subcellularLocation>
        <location evidence="1">Membrane</location>
        <topology evidence="1">Multi-pass membrane protein</topology>
    </subcellularLocation>
</comment>
<dbReference type="PRINTS" id="PR00783">
    <property type="entry name" value="MINTRINSICP"/>
</dbReference>
<keyword evidence="9" id="KW-1185">Reference proteome</keyword>
<evidence type="ECO:0000313" key="8">
    <source>
        <dbReference type="EMBL" id="AUD05864.1"/>
    </source>
</evidence>
<evidence type="ECO:0000256" key="4">
    <source>
        <dbReference type="ARBA" id="ARBA00022989"/>
    </source>
</evidence>
<evidence type="ECO:0000256" key="5">
    <source>
        <dbReference type="ARBA" id="ARBA00023136"/>
    </source>
</evidence>
<dbReference type="SUPFAM" id="SSF81338">
    <property type="entry name" value="Aquaporin-like"/>
    <property type="match status" value="1"/>
</dbReference>
<sequence length="241" mass="27291">MRCNWIAQYPKYVDEAMGLGLFMVSACFFDAVVEYHGLPLRHALTSALLRRFLVGLAMGLTGLYIFTSRFGRQSGAYINPAVTLVRYRLGDINRRDAICYVLFQLAGGSLGVYLVYLIFPDWMRSAEINYVITIPGKSGVVIAFWAEFFMSFFLIAVVLFMGLKKRWDRYTPYVVSSLITLFITVEAPLSGMSMNPARTFASAIVGGEWHSFWLYCIAPLSGMLTGEWMYCRLKKYISALT</sequence>
<keyword evidence="3 6" id="KW-0812">Transmembrane</keyword>
<dbReference type="Gene3D" id="1.20.1080.10">
    <property type="entry name" value="Glycerol uptake facilitator protein"/>
    <property type="match status" value="1"/>
</dbReference>
<comment type="similarity">
    <text evidence="6">Belongs to the MIP/aquaporin (TC 1.A.8) family.</text>
</comment>
<feature type="transmembrane region" description="Helical" evidence="7">
    <location>
        <begin position="12"/>
        <end position="33"/>
    </location>
</feature>
<evidence type="ECO:0000313" key="9">
    <source>
        <dbReference type="Proteomes" id="UP000232883"/>
    </source>
</evidence>
<name>A0A2K8Z7P6_9BACT</name>
<keyword evidence="2 6" id="KW-0813">Transport</keyword>
<dbReference type="AlphaFoldDB" id="A0A2K8Z7P6"/>
<dbReference type="Pfam" id="PF00230">
    <property type="entry name" value="MIP"/>
    <property type="match status" value="1"/>
</dbReference>
<gene>
    <name evidence="8" type="ORF">CWM47_30865</name>
</gene>
<feature type="transmembrane region" description="Helical" evidence="7">
    <location>
        <begin position="212"/>
        <end position="231"/>
    </location>
</feature>
<dbReference type="GO" id="GO:0015267">
    <property type="term" value="F:channel activity"/>
    <property type="evidence" value="ECO:0007669"/>
    <property type="project" value="InterPro"/>
</dbReference>
<proteinExistence type="inferred from homology"/>
<dbReference type="PROSITE" id="PS51257">
    <property type="entry name" value="PROKAR_LIPOPROTEIN"/>
    <property type="match status" value="1"/>
</dbReference>
<evidence type="ECO:0008006" key="10">
    <source>
        <dbReference type="Google" id="ProtNLM"/>
    </source>
</evidence>
<reference evidence="8 9" key="1">
    <citation type="submission" date="2017-11" db="EMBL/GenBank/DDBJ databases">
        <title>Taxonomic description and genome sequences of Spirosoma HA7 sp. nov., isolated from pollen microhabitat of Corylus avellana.</title>
        <authorList>
            <person name="Ambika Manirajan B."/>
            <person name="Suarez C."/>
            <person name="Ratering S."/>
            <person name="Geissler-Plaum R."/>
            <person name="Cardinale M."/>
            <person name="Sylvia S."/>
        </authorList>
    </citation>
    <scope>NUCLEOTIDE SEQUENCE [LARGE SCALE GENOMIC DNA]</scope>
    <source>
        <strain evidence="8 9">HA7</strain>
    </source>
</reference>
<evidence type="ECO:0000256" key="3">
    <source>
        <dbReference type="ARBA" id="ARBA00022692"/>
    </source>
</evidence>
<keyword evidence="5 7" id="KW-0472">Membrane</keyword>
<organism evidence="8 9">
    <name type="scientific">Spirosoma pollinicola</name>
    <dbReference type="NCBI Taxonomy" id="2057025"/>
    <lineage>
        <taxon>Bacteria</taxon>
        <taxon>Pseudomonadati</taxon>
        <taxon>Bacteroidota</taxon>
        <taxon>Cytophagia</taxon>
        <taxon>Cytophagales</taxon>
        <taxon>Cytophagaceae</taxon>
        <taxon>Spirosoma</taxon>
    </lineage>
</organism>
<evidence type="ECO:0000256" key="7">
    <source>
        <dbReference type="SAM" id="Phobius"/>
    </source>
</evidence>
<dbReference type="RefSeq" id="WP_100992415.1">
    <property type="nucleotide sequence ID" value="NZ_CP025096.1"/>
</dbReference>
<dbReference type="PANTHER" id="PTHR45724:SF13">
    <property type="entry name" value="AQUAPORIN NIP1-1-RELATED"/>
    <property type="match status" value="1"/>
</dbReference>
<accession>A0A2K8Z7P6</accession>
<evidence type="ECO:0000256" key="2">
    <source>
        <dbReference type="ARBA" id="ARBA00022448"/>
    </source>
</evidence>
<dbReference type="OrthoDB" id="9807293at2"/>
<dbReference type="GO" id="GO:0016020">
    <property type="term" value="C:membrane"/>
    <property type="evidence" value="ECO:0007669"/>
    <property type="project" value="UniProtKB-SubCell"/>
</dbReference>
<feature type="transmembrane region" description="Helical" evidence="7">
    <location>
        <begin position="173"/>
        <end position="192"/>
    </location>
</feature>
<feature type="transmembrane region" description="Helical" evidence="7">
    <location>
        <begin position="97"/>
        <end position="119"/>
    </location>
</feature>
<dbReference type="EMBL" id="CP025096">
    <property type="protein sequence ID" value="AUD05864.1"/>
    <property type="molecule type" value="Genomic_DNA"/>
</dbReference>
<feature type="transmembrane region" description="Helical" evidence="7">
    <location>
        <begin position="139"/>
        <end position="161"/>
    </location>
</feature>
<dbReference type="InterPro" id="IPR023271">
    <property type="entry name" value="Aquaporin-like"/>
</dbReference>
<feature type="transmembrane region" description="Helical" evidence="7">
    <location>
        <begin position="48"/>
        <end position="66"/>
    </location>
</feature>
<dbReference type="KEGG" id="spir:CWM47_30865"/>
<dbReference type="Proteomes" id="UP000232883">
    <property type="component" value="Chromosome"/>
</dbReference>
<protein>
    <recommendedName>
        <fullName evidence="10">Aquaporin family protein</fullName>
    </recommendedName>
</protein>
<evidence type="ECO:0000256" key="1">
    <source>
        <dbReference type="ARBA" id="ARBA00004141"/>
    </source>
</evidence>
<dbReference type="InterPro" id="IPR034294">
    <property type="entry name" value="Aquaporin_transptr"/>
</dbReference>
<evidence type="ECO:0000256" key="6">
    <source>
        <dbReference type="RuleBase" id="RU000477"/>
    </source>
</evidence>
<keyword evidence="4 7" id="KW-1133">Transmembrane helix</keyword>
<dbReference type="InterPro" id="IPR000425">
    <property type="entry name" value="MIP"/>
</dbReference>